<reference evidence="1" key="1">
    <citation type="submission" date="2020-03" db="EMBL/GenBank/DDBJ databases">
        <title>The deep terrestrial virosphere.</title>
        <authorList>
            <person name="Holmfeldt K."/>
            <person name="Nilsson E."/>
            <person name="Simone D."/>
            <person name="Lopez-Fernandez M."/>
            <person name="Wu X."/>
            <person name="de Brujin I."/>
            <person name="Lundin D."/>
            <person name="Andersson A."/>
            <person name="Bertilsson S."/>
            <person name="Dopson M."/>
        </authorList>
    </citation>
    <scope>NUCLEOTIDE SEQUENCE</scope>
    <source>
        <strain evidence="1">MM415B03960</strain>
    </source>
</reference>
<dbReference type="EMBL" id="MT143207">
    <property type="protein sequence ID" value="QJA94147.1"/>
    <property type="molecule type" value="Genomic_DNA"/>
</dbReference>
<protein>
    <submittedName>
        <fullName evidence="1">Uncharacterized protein</fullName>
    </submittedName>
</protein>
<evidence type="ECO:0000313" key="1">
    <source>
        <dbReference type="EMBL" id="QJA94147.1"/>
    </source>
</evidence>
<gene>
    <name evidence="1" type="ORF">MM415B03960_0005</name>
</gene>
<name>A0A6M3LFW6_9ZZZZ</name>
<proteinExistence type="predicted"/>
<dbReference type="AlphaFoldDB" id="A0A6M3LFW6"/>
<accession>A0A6M3LFW6</accession>
<organism evidence="1">
    <name type="scientific">viral metagenome</name>
    <dbReference type="NCBI Taxonomy" id="1070528"/>
    <lineage>
        <taxon>unclassified sequences</taxon>
        <taxon>metagenomes</taxon>
        <taxon>organismal metagenomes</taxon>
    </lineage>
</organism>
<sequence length="134" mass="14172">MFKLIAEAIREKVSSGRGPDGNPRDLAVDSEGHLVTRPGQRVSVGPAQFALSITSAAAVSLTVPDGATEGEIYVRTAPVVFTRNLTTPTATKGIQANATDIIVLRSRNELINFRGIAVSTTATVDVEYFASERG</sequence>